<dbReference type="CDD" id="cd06173">
    <property type="entry name" value="MFS_MefA_like"/>
    <property type="match status" value="1"/>
</dbReference>
<name>A0A431VWI7_9DEIO</name>
<organism evidence="7 8">
    <name type="scientific">Deinococcus radiophilus</name>
    <dbReference type="NCBI Taxonomy" id="32062"/>
    <lineage>
        <taxon>Bacteria</taxon>
        <taxon>Thermotogati</taxon>
        <taxon>Deinococcota</taxon>
        <taxon>Deinococci</taxon>
        <taxon>Deinococcales</taxon>
        <taxon>Deinococcaceae</taxon>
        <taxon>Deinococcus</taxon>
    </lineage>
</organism>
<dbReference type="SUPFAM" id="SSF103473">
    <property type="entry name" value="MFS general substrate transporter"/>
    <property type="match status" value="1"/>
</dbReference>
<dbReference type="RefSeq" id="WP_126351964.1">
    <property type="nucleotide sequence ID" value="NZ_CP086380.1"/>
</dbReference>
<dbReference type="Pfam" id="PF07690">
    <property type="entry name" value="MFS_1"/>
    <property type="match status" value="1"/>
</dbReference>
<comment type="caution">
    <text evidence="7">The sequence shown here is derived from an EMBL/GenBank/DDBJ whole genome shotgun (WGS) entry which is preliminary data.</text>
</comment>
<keyword evidence="3 6" id="KW-0812">Transmembrane</keyword>
<feature type="transmembrane region" description="Helical" evidence="6">
    <location>
        <begin position="17"/>
        <end position="41"/>
    </location>
</feature>
<dbReference type="InterPro" id="IPR036259">
    <property type="entry name" value="MFS_trans_sf"/>
</dbReference>
<comment type="subcellular location">
    <subcellularLocation>
        <location evidence="1">Cell membrane</location>
        <topology evidence="1">Multi-pass membrane protein</topology>
    </subcellularLocation>
</comment>
<gene>
    <name evidence="7" type="ORF">EJ104_06590</name>
</gene>
<evidence type="ECO:0000313" key="8">
    <source>
        <dbReference type="Proteomes" id="UP000277766"/>
    </source>
</evidence>
<evidence type="ECO:0000256" key="4">
    <source>
        <dbReference type="ARBA" id="ARBA00022989"/>
    </source>
</evidence>
<evidence type="ECO:0000256" key="6">
    <source>
        <dbReference type="SAM" id="Phobius"/>
    </source>
</evidence>
<reference evidence="7 8" key="1">
    <citation type="submission" date="2018-12" db="EMBL/GenBank/DDBJ databases">
        <title>Deinococcus radiophilus ATCC 27603 genome sequencing and assembly.</title>
        <authorList>
            <person name="Maclea K.S."/>
            <person name="Maynard C.R."/>
        </authorList>
    </citation>
    <scope>NUCLEOTIDE SEQUENCE [LARGE SCALE GENOMIC DNA]</scope>
    <source>
        <strain evidence="7 8">ATCC 27603</strain>
    </source>
</reference>
<evidence type="ECO:0000256" key="1">
    <source>
        <dbReference type="ARBA" id="ARBA00004651"/>
    </source>
</evidence>
<dbReference type="PANTHER" id="PTHR23513:SF11">
    <property type="entry name" value="STAPHYLOFERRIN A TRANSPORTER"/>
    <property type="match status" value="1"/>
</dbReference>
<keyword evidence="2" id="KW-1003">Cell membrane</keyword>
<feature type="transmembrane region" description="Helical" evidence="6">
    <location>
        <begin position="145"/>
        <end position="165"/>
    </location>
</feature>
<feature type="transmembrane region" description="Helical" evidence="6">
    <location>
        <begin position="315"/>
        <end position="337"/>
    </location>
</feature>
<keyword evidence="8" id="KW-1185">Reference proteome</keyword>
<dbReference type="Gene3D" id="1.20.1250.20">
    <property type="entry name" value="MFS general substrate transporter like domains"/>
    <property type="match status" value="1"/>
</dbReference>
<accession>A0A431VWI7</accession>
<dbReference type="GO" id="GO:0005886">
    <property type="term" value="C:plasma membrane"/>
    <property type="evidence" value="ECO:0007669"/>
    <property type="project" value="UniProtKB-SubCell"/>
</dbReference>
<feature type="transmembrane region" description="Helical" evidence="6">
    <location>
        <begin position="47"/>
        <end position="67"/>
    </location>
</feature>
<protein>
    <submittedName>
        <fullName evidence="7">MFS transporter</fullName>
    </submittedName>
</protein>
<evidence type="ECO:0000313" key="7">
    <source>
        <dbReference type="EMBL" id="RTR27520.1"/>
    </source>
</evidence>
<evidence type="ECO:0000256" key="3">
    <source>
        <dbReference type="ARBA" id="ARBA00022692"/>
    </source>
</evidence>
<evidence type="ECO:0000256" key="5">
    <source>
        <dbReference type="ARBA" id="ARBA00023136"/>
    </source>
</evidence>
<keyword evidence="4 6" id="KW-1133">Transmembrane helix</keyword>
<keyword evidence="5 6" id="KW-0472">Membrane</keyword>
<dbReference type="OrthoDB" id="9775268at2"/>
<dbReference type="Proteomes" id="UP000277766">
    <property type="component" value="Unassembled WGS sequence"/>
</dbReference>
<dbReference type="PRINTS" id="PR01988">
    <property type="entry name" value="EXPORTERBACE"/>
</dbReference>
<feature type="transmembrane region" description="Helical" evidence="6">
    <location>
        <begin position="349"/>
        <end position="368"/>
    </location>
</feature>
<dbReference type="PANTHER" id="PTHR23513">
    <property type="entry name" value="INTEGRAL MEMBRANE EFFLUX PROTEIN-RELATED"/>
    <property type="match status" value="1"/>
</dbReference>
<dbReference type="InterPro" id="IPR011701">
    <property type="entry name" value="MFS"/>
</dbReference>
<dbReference type="EMBL" id="RXPE01000010">
    <property type="protein sequence ID" value="RTR27520.1"/>
    <property type="molecule type" value="Genomic_DNA"/>
</dbReference>
<proteinExistence type="predicted"/>
<dbReference type="GO" id="GO:0022857">
    <property type="term" value="F:transmembrane transporter activity"/>
    <property type="evidence" value="ECO:0007669"/>
    <property type="project" value="InterPro"/>
</dbReference>
<sequence length="412" mass="41207">MTAPSLARLRHNRAFKVWLLSTAQSQLGTALSSVALGFLVLEQTGSAGSLTLTLALSLLPNLLLPLAGVWTDRLGPKGLLVAADALRGGVQLALAAAALLGLLTPELIYAAALLNGLLGAMSGPAASSAVPLLVEADDLPRANGLLASFGQGAWLAGYAAGGVLVTLLGPAWALGLDGLTYLVAALAVGGLVQFRHAAQAQGSETALGFWAELRGGVSALRKSRTLTLIPGLALVANAALGPVLALTPAVMDNLGRGAAGYSLFLMLETGGALLAGTIFARWGGALPPHATVTAGLLLGGLSLAMMAGLGTFPALLAGSALFGLSVGLVNTPLVTLIGSQVAASHLGRAFALLSMTGSLGMPLVLLAITPQADQVPASTFYGLAGAGLLLAAAGWWAATRTEAAAYPRRTSV</sequence>
<feature type="transmembrane region" description="Helical" evidence="6">
    <location>
        <begin position="258"/>
        <end position="280"/>
    </location>
</feature>
<dbReference type="AlphaFoldDB" id="A0A431VWI7"/>
<feature type="transmembrane region" description="Helical" evidence="6">
    <location>
        <begin position="380"/>
        <end position="398"/>
    </location>
</feature>
<evidence type="ECO:0000256" key="2">
    <source>
        <dbReference type="ARBA" id="ARBA00022475"/>
    </source>
</evidence>
<feature type="transmembrane region" description="Helical" evidence="6">
    <location>
        <begin position="292"/>
        <end position="309"/>
    </location>
</feature>
<dbReference type="InterPro" id="IPR022324">
    <property type="entry name" value="Bacilysin_exporter_BacE_put"/>
</dbReference>
<feature type="transmembrane region" description="Helical" evidence="6">
    <location>
        <begin position="226"/>
        <end position="246"/>
    </location>
</feature>